<dbReference type="EMBL" id="JALHLE010000004">
    <property type="protein sequence ID" value="MCJ2177585.1"/>
    <property type="molecule type" value="Genomic_DNA"/>
</dbReference>
<name>A0ABT0AY68_9SPHN</name>
<evidence type="ECO:0000313" key="2">
    <source>
        <dbReference type="Proteomes" id="UP001162880"/>
    </source>
</evidence>
<evidence type="ECO:0000313" key="1">
    <source>
        <dbReference type="EMBL" id="MCJ2177585.1"/>
    </source>
</evidence>
<dbReference type="Proteomes" id="UP001162880">
    <property type="component" value="Unassembled WGS sequence"/>
</dbReference>
<gene>
    <name evidence="1" type="ORF">MTR64_03350</name>
</gene>
<protein>
    <recommendedName>
        <fullName evidence="3">DUF4261 domain-containing protein</fullName>
    </recommendedName>
</protein>
<evidence type="ECO:0008006" key="3">
    <source>
        <dbReference type="Google" id="ProtNLM"/>
    </source>
</evidence>
<reference evidence="1" key="1">
    <citation type="submission" date="2022-03" db="EMBL/GenBank/DDBJ databases">
        <title>Identification of a novel bacterium isolated from mangrove sediments.</title>
        <authorList>
            <person name="Pan X."/>
        </authorList>
    </citation>
    <scope>NUCLEOTIDE SEQUENCE</scope>
    <source>
        <strain evidence="1">B2580</strain>
    </source>
</reference>
<comment type="caution">
    <text evidence="1">The sequence shown here is derived from an EMBL/GenBank/DDBJ whole genome shotgun (WGS) entry which is preliminary data.</text>
</comment>
<organism evidence="1 2">
    <name type="scientific">Novosphingobium album</name>
    <name type="common">ex Hu et al. 2023</name>
    <dbReference type="NCBI Taxonomy" id="2930093"/>
    <lineage>
        <taxon>Bacteria</taxon>
        <taxon>Pseudomonadati</taxon>
        <taxon>Pseudomonadota</taxon>
        <taxon>Alphaproteobacteria</taxon>
        <taxon>Sphingomonadales</taxon>
        <taxon>Sphingomonadaceae</taxon>
        <taxon>Novosphingobium</taxon>
    </lineage>
</organism>
<keyword evidence="2" id="KW-1185">Reference proteome</keyword>
<proteinExistence type="predicted"/>
<accession>A0ABT0AY68</accession>
<dbReference type="RefSeq" id="WP_243990787.1">
    <property type="nucleotide sequence ID" value="NZ_JALHLE010000004.1"/>
</dbReference>
<sequence length="252" mass="26246">MPSSQAGDAGQAALMLLFGADSRPAAADIARLLDAPDAGMAVRISHQPDPSEGWLELLASGLTFDLRGLSPAAPVPHDPVPHAYGFEGALPDGQMEGVGLVAAGHIAAGAVLGPVLRTMFQLAANLAIRLPVQAVLWLPAGTVMEPRYFSGAVFNWLAGGAFPALGLTALTPASDGTVTSTGLSHFIGQEMQLEAMEGEARVDSVKLAIRLVDYLVRHGPLTEPHTITQAAGELLAEPSSVGKRVWVWRAHS</sequence>